<dbReference type="AlphaFoldDB" id="A0A437M0I3"/>
<reference evidence="8 9" key="1">
    <citation type="submission" date="2019-01" db="EMBL/GenBank/DDBJ databases">
        <authorList>
            <person name="Chen W.-M."/>
        </authorList>
    </citation>
    <scope>NUCLEOTIDE SEQUENCE [LARGE SCALE GENOMIC DNA]</scope>
    <source>
        <strain evidence="8 9">CCP-7</strain>
    </source>
</reference>
<keyword evidence="4 7" id="KW-0812">Transmembrane</keyword>
<dbReference type="EMBL" id="SACN01000002">
    <property type="protein sequence ID" value="RVT91158.1"/>
    <property type="molecule type" value="Genomic_DNA"/>
</dbReference>
<evidence type="ECO:0000256" key="5">
    <source>
        <dbReference type="ARBA" id="ARBA00022989"/>
    </source>
</evidence>
<organism evidence="8 9">
    <name type="scientific">Sphingomonas crocodyli</name>
    <dbReference type="NCBI Taxonomy" id="1979270"/>
    <lineage>
        <taxon>Bacteria</taxon>
        <taxon>Pseudomonadati</taxon>
        <taxon>Pseudomonadota</taxon>
        <taxon>Alphaproteobacteria</taxon>
        <taxon>Sphingomonadales</taxon>
        <taxon>Sphingomonadaceae</taxon>
        <taxon>Sphingomonas</taxon>
    </lineage>
</organism>
<dbReference type="InterPro" id="IPR050833">
    <property type="entry name" value="Poly_Biosynth_Transport"/>
</dbReference>
<dbReference type="PANTHER" id="PTHR30250:SF10">
    <property type="entry name" value="LIPOPOLYSACCHARIDE BIOSYNTHESIS PROTEIN WZXC"/>
    <property type="match status" value="1"/>
</dbReference>
<dbReference type="OrthoDB" id="7605542at2"/>
<feature type="transmembrane region" description="Helical" evidence="7">
    <location>
        <begin position="402"/>
        <end position="420"/>
    </location>
</feature>
<sequence>MSRPPLEMPEAPEPLPEPEEVAAASLTGKTILGAVWMVGWRMTTRLVGLFSTLVLARLLAPGDFGLVAMATVLSGAIDAISTMGLVEALVRHPRYEARLLNAAFSLQLLRGIATAAVTMLLAWPASLWFHEPRLFLLMMPLALGSIIAGLENIGIVEFRREMRFDMEFRLLAIPRLLQVVITIILAFTLKSYWTLVIGIVAGKLLRLIMTYVAHPYRPRFSLEGWRELIGFSFWTWLSGLASMVWDRVDPVIIGPAFGAAALGTYLLGMEIATLPITELVAPAGAALYAGVARARGRDGEVVTMSLPIVALLMLGIAPLTIGLSATSGYVVDVLLGSKWTAAQPLMSIFAFTCLFAPFSYVCTTILLASGRMRQNFQVVAMSAAVKVAVLSAATALTKRPELIAIASVCTNFVEASLFVIQVRRLGDIGWSAARGGLLRIILTGIVVAGLLYLSGLAWRAPEAIGVWPALLKGASLGIATLVAAAIIQLAMWHIVGRPVGPEQRVLDLVGTRLKRRFG</sequence>
<evidence type="ECO:0000256" key="6">
    <source>
        <dbReference type="ARBA" id="ARBA00023136"/>
    </source>
</evidence>
<feature type="transmembrane region" description="Helical" evidence="7">
    <location>
        <begin position="473"/>
        <end position="495"/>
    </location>
</feature>
<evidence type="ECO:0000256" key="1">
    <source>
        <dbReference type="ARBA" id="ARBA00004651"/>
    </source>
</evidence>
<dbReference type="GO" id="GO:0005886">
    <property type="term" value="C:plasma membrane"/>
    <property type="evidence" value="ECO:0007669"/>
    <property type="project" value="UniProtKB-SubCell"/>
</dbReference>
<evidence type="ECO:0000256" key="3">
    <source>
        <dbReference type="ARBA" id="ARBA00022475"/>
    </source>
</evidence>
<evidence type="ECO:0000256" key="4">
    <source>
        <dbReference type="ARBA" id="ARBA00022692"/>
    </source>
</evidence>
<comment type="similarity">
    <text evidence="2">Belongs to the polysaccharide synthase family.</text>
</comment>
<proteinExistence type="inferred from homology"/>
<feature type="transmembrane region" description="Helical" evidence="7">
    <location>
        <begin position="66"/>
        <end position="90"/>
    </location>
</feature>
<dbReference type="PANTHER" id="PTHR30250">
    <property type="entry name" value="PST FAMILY PREDICTED COLANIC ACID TRANSPORTER"/>
    <property type="match status" value="1"/>
</dbReference>
<feature type="transmembrane region" description="Helical" evidence="7">
    <location>
        <begin position="345"/>
        <end position="368"/>
    </location>
</feature>
<dbReference type="RefSeq" id="WP_127745173.1">
    <property type="nucleotide sequence ID" value="NZ_SACN01000002.1"/>
</dbReference>
<evidence type="ECO:0000313" key="8">
    <source>
        <dbReference type="EMBL" id="RVT91158.1"/>
    </source>
</evidence>
<feature type="transmembrane region" description="Helical" evidence="7">
    <location>
        <begin position="375"/>
        <end position="396"/>
    </location>
</feature>
<feature type="transmembrane region" description="Helical" evidence="7">
    <location>
        <begin position="102"/>
        <end position="123"/>
    </location>
</feature>
<feature type="transmembrane region" description="Helical" evidence="7">
    <location>
        <begin position="135"/>
        <end position="156"/>
    </location>
</feature>
<feature type="transmembrane region" description="Helical" evidence="7">
    <location>
        <begin position="432"/>
        <end position="453"/>
    </location>
</feature>
<keyword evidence="9" id="KW-1185">Reference proteome</keyword>
<accession>A0A437M0I3</accession>
<keyword evidence="5 7" id="KW-1133">Transmembrane helix</keyword>
<dbReference type="Proteomes" id="UP000282971">
    <property type="component" value="Unassembled WGS sequence"/>
</dbReference>
<gene>
    <name evidence="8" type="ORF">EOD43_16715</name>
</gene>
<evidence type="ECO:0000256" key="2">
    <source>
        <dbReference type="ARBA" id="ARBA00007430"/>
    </source>
</evidence>
<feature type="transmembrane region" description="Helical" evidence="7">
    <location>
        <begin position="301"/>
        <end position="325"/>
    </location>
</feature>
<name>A0A437M0I3_9SPHN</name>
<protein>
    <recommendedName>
        <fullName evidence="10">Lipopolysaccharide biosynthesis protein</fullName>
    </recommendedName>
</protein>
<feature type="transmembrane region" description="Helical" evidence="7">
    <location>
        <begin position="265"/>
        <end position="289"/>
    </location>
</feature>
<keyword evidence="3" id="KW-1003">Cell membrane</keyword>
<evidence type="ECO:0000313" key="9">
    <source>
        <dbReference type="Proteomes" id="UP000282971"/>
    </source>
</evidence>
<evidence type="ECO:0000256" key="7">
    <source>
        <dbReference type="SAM" id="Phobius"/>
    </source>
</evidence>
<evidence type="ECO:0008006" key="10">
    <source>
        <dbReference type="Google" id="ProtNLM"/>
    </source>
</evidence>
<keyword evidence="6 7" id="KW-0472">Membrane</keyword>
<comment type="subcellular location">
    <subcellularLocation>
        <location evidence="1">Cell membrane</location>
        <topology evidence="1">Multi-pass membrane protein</topology>
    </subcellularLocation>
</comment>
<dbReference type="Pfam" id="PF13440">
    <property type="entry name" value="Polysacc_synt_3"/>
    <property type="match status" value="1"/>
</dbReference>
<comment type="caution">
    <text evidence="8">The sequence shown here is derived from an EMBL/GenBank/DDBJ whole genome shotgun (WGS) entry which is preliminary data.</text>
</comment>